<comment type="pathway">
    <text evidence="2">Cofactor biosynthesis; ubiquinone biosynthesis.</text>
</comment>
<keyword evidence="7" id="KW-0503">Monooxygenase</keyword>
<dbReference type="GO" id="GO:0008682">
    <property type="term" value="F:3-demethoxyubiquinol 3-hydroxylase activity"/>
    <property type="evidence" value="ECO:0007669"/>
    <property type="project" value="TreeGrafter"/>
</dbReference>
<evidence type="ECO:0000313" key="10">
    <source>
        <dbReference type="Proteomes" id="UP000053784"/>
    </source>
</evidence>
<protein>
    <submittedName>
        <fullName evidence="9">2-octaprenyl-3-methyl-6-methoxy-1,4-benzoquinol hydroxylase</fullName>
    </submittedName>
</protein>
<proteinExistence type="inferred from homology"/>
<gene>
    <name evidence="9" type="primary">ubiF</name>
    <name evidence="9" type="ORF">CF67_01066</name>
</gene>
<dbReference type="InterPro" id="IPR002938">
    <property type="entry name" value="FAD-bd"/>
</dbReference>
<comment type="similarity">
    <text evidence="3">Belongs to the UbiH/COQ6 family.</text>
</comment>
<dbReference type="RefSeq" id="WP_034412919.1">
    <property type="nucleotide sequence ID" value="NZ_JGVK01000001.1"/>
</dbReference>
<dbReference type="Pfam" id="PF01494">
    <property type="entry name" value="FAD_binding_3"/>
    <property type="match status" value="1"/>
</dbReference>
<keyword evidence="10" id="KW-1185">Reference proteome</keyword>
<dbReference type="SUPFAM" id="SSF51905">
    <property type="entry name" value="FAD/NAD(P)-binding domain"/>
    <property type="match status" value="1"/>
</dbReference>
<comment type="caution">
    <text evidence="9">The sequence shown here is derived from an EMBL/GenBank/DDBJ whole genome shotgun (WGS) entry which is preliminary data.</text>
</comment>
<dbReference type="PANTHER" id="PTHR43876">
    <property type="entry name" value="UBIQUINONE BIOSYNTHESIS MONOOXYGENASE COQ6, MITOCHONDRIAL"/>
    <property type="match status" value="1"/>
</dbReference>
<dbReference type="STRING" id="1179155.CF67_01066"/>
<dbReference type="NCBIfam" id="TIGR01988">
    <property type="entry name" value="Ubi-OHases"/>
    <property type="match status" value="1"/>
</dbReference>
<dbReference type="PANTHER" id="PTHR43876:SF10">
    <property type="entry name" value="3-DEMETHOXYUBIQUINOL 3-HYDROXYLASE"/>
    <property type="match status" value="1"/>
</dbReference>
<dbReference type="Gene3D" id="3.50.50.60">
    <property type="entry name" value="FAD/NAD(P)-binding domain"/>
    <property type="match status" value="2"/>
</dbReference>
<dbReference type="OrthoDB" id="9769565at2"/>
<evidence type="ECO:0000256" key="4">
    <source>
        <dbReference type="ARBA" id="ARBA00022630"/>
    </source>
</evidence>
<reference evidence="9 10" key="1">
    <citation type="submission" date="2014-03" db="EMBL/GenBank/DDBJ databases">
        <title>Selection and divergence in the genomes of co-occurring obligate luminous symbionts with specific hosts.</title>
        <authorList>
            <person name="Hendry T.A."/>
            <person name="de Wet J.R."/>
            <person name="Dunlap P.V."/>
        </authorList>
    </citation>
    <scope>NUCLEOTIDE SEQUENCE [LARGE SCALE GENOMIC DNA]</scope>
    <source>
        <strain evidence="9 10">Ppalp.1</strain>
    </source>
</reference>
<dbReference type="UniPathway" id="UPA00232"/>
<keyword evidence="6" id="KW-0560">Oxidoreductase</keyword>
<keyword evidence="4" id="KW-0285">Flavoprotein</keyword>
<feature type="domain" description="FAD-binding" evidence="8">
    <location>
        <begin position="4"/>
        <end position="332"/>
    </location>
</feature>
<dbReference type="PRINTS" id="PR00420">
    <property type="entry name" value="RNGMNOXGNASE"/>
</dbReference>
<dbReference type="InterPro" id="IPR051205">
    <property type="entry name" value="UbiH/COQ6_monooxygenase"/>
</dbReference>
<dbReference type="InterPro" id="IPR036188">
    <property type="entry name" value="FAD/NAD-bd_sf"/>
</dbReference>
<evidence type="ECO:0000259" key="8">
    <source>
        <dbReference type="Pfam" id="PF01494"/>
    </source>
</evidence>
<dbReference type="EMBL" id="JGVK01000001">
    <property type="protein sequence ID" value="KEY91728.1"/>
    <property type="molecule type" value="Genomic_DNA"/>
</dbReference>
<evidence type="ECO:0000256" key="3">
    <source>
        <dbReference type="ARBA" id="ARBA00005349"/>
    </source>
</evidence>
<evidence type="ECO:0000256" key="6">
    <source>
        <dbReference type="ARBA" id="ARBA00023002"/>
    </source>
</evidence>
<dbReference type="GO" id="GO:0006744">
    <property type="term" value="P:ubiquinone biosynthetic process"/>
    <property type="evidence" value="ECO:0007669"/>
    <property type="project" value="UniProtKB-UniPathway"/>
</dbReference>
<dbReference type="NCBIfam" id="NF006460">
    <property type="entry name" value="PRK08849.1"/>
    <property type="match status" value="1"/>
</dbReference>
<keyword evidence="5" id="KW-0274">FAD</keyword>
<organism evidence="9 10">
    <name type="scientific">Candidatus Photodesmus blepharonis</name>
    <dbReference type="NCBI Taxonomy" id="1179155"/>
    <lineage>
        <taxon>Bacteria</taxon>
        <taxon>Pseudomonadati</taxon>
        <taxon>Pseudomonadota</taxon>
        <taxon>Gammaproteobacteria</taxon>
        <taxon>Vibrionales</taxon>
        <taxon>Vibrionaceae</taxon>
        <taxon>Candidatus Photodesmus</taxon>
    </lineage>
</organism>
<comment type="cofactor">
    <cofactor evidence="1">
        <name>FAD</name>
        <dbReference type="ChEBI" id="CHEBI:57692"/>
    </cofactor>
</comment>
<dbReference type="eggNOG" id="COG0654">
    <property type="taxonomic scope" value="Bacteria"/>
</dbReference>
<evidence type="ECO:0000256" key="7">
    <source>
        <dbReference type="ARBA" id="ARBA00023033"/>
    </source>
</evidence>
<dbReference type="InterPro" id="IPR010971">
    <property type="entry name" value="UbiH/COQ6"/>
</dbReference>
<name>A0A084CPJ9_9GAMM</name>
<evidence type="ECO:0000256" key="2">
    <source>
        <dbReference type="ARBA" id="ARBA00004749"/>
    </source>
</evidence>
<accession>A0A084CPJ9</accession>
<dbReference type="AlphaFoldDB" id="A0A084CPJ9"/>
<dbReference type="Proteomes" id="UP000053784">
    <property type="component" value="Unassembled WGS sequence"/>
</dbReference>
<sequence>MKNYDVAVIGRGMVGSAVALGFVKQGRRVAIVENDSLSNFSPSQPIDIRVSAISQCSVHLLDRLGAWSSITKMRVCPYRRLETWCFPECRIHFDSKAVGLSQLGYIIENRVIQLGLISQFSKYLNLVVYSDELKGIQFKEDRNILFLKSGEKFSAMWVIGADGKHSRVRQLANIGITAWDYRQHCISIGVNTDLPQQDIAWQHFTPTGPRSFLPLCGNQGSLVWYDSPERIKQLCAMNSKQLRSEILCHFPKELGDIKVLQKGAFSLTRRHAQKYSNKRCVLVGDSAHTINPLAGQGVNISFKDVVALLEVTSGVEILSNDLLVQYELRRRPDNLLMQTGIDLLYKGFSNDFLPLKLARNVMFKLVDSSEIIKRKVLKYALGL</sequence>
<dbReference type="GO" id="GO:0071949">
    <property type="term" value="F:FAD binding"/>
    <property type="evidence" value="ECO:0007669"/>
    <property type="project" value="InterPro"/>
</dbReference>
<evidence type="ECO:0000256" key="1">
    <source>
        <dbReference type="ARBA" id="ARBA00001974"/>
    </source>
</evidence>
<evidence type="ECO:0000313" key="9">
    <source>
        <dbReference type="EMBL" id="KEY91728.1"/>
    </source>
</evidence>
<evidence type="ECO:0000256" key="5">
    <source>
        <dbReference type="ARBA" id="ARBA00022827"/>
    </source>
</evidence>